<proteinExistence type="predicted"/>
<dbReference type="PANTHER" id="PTHR33112:SF16">
    <property type="entry name" value="HETEROKARYON INCOMPATIBILITY DOMAIN-CONTAINING PROTEIN"/>
    <property type="match status" value="1"/>
</dbReference>
<evidence type="ECO:0000313" key="4">
    <source>
        <dbReference type="Proteomes" id="UP001595075"/>
    </source>
</evidence>
<feature type="domain" description="Heterokaryon incompatibility" evidence="2">
    <location>
        <begin position="375"/>
        <end position="521"/>
    </location>
</feature>
<protein>
    <recommendedName>
        <fullName evidence="2">Heterokaryon incompatibility domain-containing protein</fullName>
    </recommendedName>
</protein>
<dbReference type="Proteomes" id="UP001595075">
    <property type="component" value="Unassembled WGS sequence"/>
</dbReference>
<reference evidence="3 4" key="1">
    <citation type="journal article" date="2024" name="Commun. Biol.">
        <title>Comparative genomic analysis of thermophilic fungi reveals convergent evolutionary adaptations and gene losses.</title>
        <authorList>
            <person name="Steindorff A.S."/>
            <person name="Aguilar-Pontes M.V."/>
            <person name="Robinson A.J."/>
            <person name="Andreopoulos B."/>
            <person name="LaButti K."/>
            <person name="Kuo A."/>
            <person name="Mondo S."/>
            <person name="Riley R."/>
            <person name="Otillar R."/>
            <person name="Haridas S."/>
            <person name="Lipzen A."/>
            <person name="Grimwood J."/>
            <person name="Schmutz J."/>
            <person name="Clum A."/>
            <person name="Reid I.D."/>
            <person name="Moisan M.C."/>
            <person name="Butler G."/>
            <person name="Nguyen T.T.M."/>
            <person name="Dewar K."/>
            <person name="Conant G."/>
            <person name="Drula E."/>
            <person name="Henrissat B."/>
            <person name="Hansel C."/>
            <person name="Singer S."/>
            <person name="Hutchinson M.I."/>
            <person name="de Vries R.P."/>
            <person name="Natvig D.O."/>
            <person name="Powell A.J."/>
            <person name="Tsang A."/>
            <person name="Grigoriev I.V."/>
        </authorList>
    </citation>
    <scope>NUCLEOTIDE SEQUENCE [LARGE SCALE GENOMIC DNA]</scope>
    <source>
        <strain evidence="3 4">CBS 494.80</strain>
    </source>
</reference>
<keyword evidence="4" id="KW-1185">Reference proteome</keyword>
<sequence length="847" mass="96196">MSGRASDANCTLPESCGTEREITPMDQVVEGSSELDSSASTDALRSQLDELKKNFAQLMLDSTDLAQTRQQLQWNDEALARQWGEPPLLGSQEPEVIDSSIHKKTILGTDLVSFWYDQADAVKEHNSKGHFEERLLWPQIVEDRLWDISGYAFEYLNNGNQSLGDSASESEICFLCSLLLEMFSDLRDISIAQNNRKWVRMPHYTTFPELQCSAKYGCPLCALFISVFHRNMMERSQMFGGEFLALIPDLQMELAGFLELSMLETKNFEESIWLQLGQRYDTSPRILLNFGQIQSAPELTPSDSPFVSTTQEKSSLEVTSGVSSLELSRIWFEDCIRNHEACRSKNRKSPTRLIKIDDGVLRLCTFASEADCPIYATLSHCWGQLRFLRLLKSNVSQLHETISKDELTKTFLDAIEIAKSLGLSWMWIDSLCIIQDDAEDWRKEAALMSTVYGHSSLNICATAAKDGAVGCIIQHDSNYASGLRLEVDIAGIPHQFLVADYYLARDVEINPLSGRAWTLQERVLPKRTLHCAQSQFFWQCQVRSACETYPDQLPEGLPPMDLPANVEELWQYWEKILESYSLRSLTKRSDALIALAGIARAVHEQTGERYFAGIFDGDLIRNLCWTFHPDCLPRGEFAQKLANLPSWSWANHVGDGNAGLNFDKDTPRAMSRRSVVHLTEVEQISVDLESTDPFGEVKGGNLSLRSRFLVPCTFHQPNERGEWKAVSIYNNQLAGVSISWDCEQAHDETFLLWMYHTDGNARALLLKSTGSGRGQYVRTGELSYIHLPLETRRLHDKIPLEGQEWEYVEEYFEELGDELVSKNLQEHQFRSQSTDEKGRIIYSIDVI</sequence>
<dbReference type="EMBL" id="JAZHXI010000020">
    <property type="protein sequence ID" value="KAL2060837.1"/>
    <property type="molecule type" value="Genomic_DNA"/>
</dbReference>
<comment type="caution">
    <text evidence="3">The sequence shown here is derived from an EMBL/GenBank/DDBJ whole genome shotgun (WGS) entry which is preliminary data.</text>
</comment>
<dbReference type="PANTHER" id="PTHR33112">
    <property type="entry name" value="DOMAIN PROTEIN, PUTATIVE-RELATED"/>
    <property type="match status" value="1"/>
</dbReference>
<gene>
    <name evidence="3" type="ORF">VTL71DRAFT_8889</name>
</gene>
<evidence type="ECO:0000256" key="1">
    <source>
        <dbReference type="SAM" id="MobiDB-lite"/>
    </source>
</evidence>
<evidence type="ECO:0000259" key="2">
    <source>
        <dbReference type="Pfam" id="PF06985"/>
    </source>
</evidence>
<name>A0ABR4BT54_9HELO</name>
<evidence type="ECO:0000313" key="3">
    <source>
        <dbReference type="EMBL" id="KAL2060837.1"/>
    </source>
</evidence>
<dbReference type="Pfam" id="PF06985">
    <property type="entry name" value="HET"/>
    <property type="match status" value="1"/>
</dbReference>
<feature type="region of interest" description="Disordered" evidence="1">
    <location>
        <begin position="1"/>
        <end position="21"/>
    </location>
</feature>
<dbReference type="InterPro" id="IPR010730">
    <property type="entry name" value="HET"/>
</dbReference>
<organism evidence="3 4">
    <name type="scientific">Oculimacula yallundae</name>
    <dbReference type="NCBI Taxonomy" id="86028"/>
    <lineage>
        <taxon>Eukaryota</taxon>
        <taxon>Fungi</taxon>
        <taxon>Dikarya</taxon>
        <taxon>Ascomycota</taxon>
        <taxon>Pezizomycotina</taxon>
        <taxon>Leotiomycetes</taxon>
        <taxon>Helotiales</taxon>
        <taxon>Ploettnerulaceae</taxon>
        <taxon>Oculimacula</taxon>
    </lineage>
</organism>
<accession>A0ABR4BT54</accession>